<accession>A0A9P7ALH3</accession>
<proteinExistence type="predicted"/>
<dbReference type="GeneID" id="64627868"/>
<keyword evidence="1" id="KW-1133">Transmembrane helix</keyword>
<keyword evidence="1" id="KW-0812">Transmembrane</keyword>
<feature type="transmembrane region" description="Helical" evidence="1">
    <location>
        <begin position="34"/>
        <end position="54"/>
    </location>
</feature>
<dbReference type="Proteomes" id="UP000807769">
    <property type="component" value="Unassembled WGS sequence"/>
</dbReference>
<evidence type="ECO:0000256" key="1">
    <source>
        <dbReference type="SAM" id="Phobius"/>
    </source>
</evidence>
<name>A0A9P7ALH3_9AGAM</name>
<organism evidence="2 3">
    <name type="scientific">Suillus subaureus</name>
    <dbReference type="NCBI Taxonomy" id="48587"/>
    <lineage>
        <taxon>Eukaryota</taxon>
        <taxon>Fungi</taxon>
        <taxon>Dikarya</taxon>
        <taxon>Basidiomycota</taxon>
        <taxon>Agaricomycotina</taxon>
        <taxon>Agaricomycetes</taxon>
        <taxon>Agaricomycetidae</taxon>
        <taxon>Boletales</taxon>
        <taxon>Suillineae</taxon>
        <taxon>Suillaceae</taxon>
        <taxon>Suillus</taxon>
    </lineage>
</organism>
<dbReference type="EMBL" id="JABBWG010000532">
    <property type="protein sequence ID" value="KAG1791969.1"/>
    <property type="molecule type" value="Genomic_DNA"/>
</dbReference>
<keyword evidence="1" id="KW-0472">Membrane</keyword>
<keyword evidence="3" id="KW-1185">Reference proteome</keyword>
<feature type="transmembrane region" description="Helical" evidence="1">
    <location>
        <begin position="66"/>
        <end position="86"/>
    </location>
</feature>
<dbReference type="OrthoDB" id="3350812at2759"/>
<dbReference type="AlphaFoldDB" id="A0A9P7ALH3"/>
<comment type="caution">
    <text evidence="2">The sequence shown here is derived from an EMBL/GenBank/DDBJ whole genome shotgun (WGS) entry which is preliminary data.</text>
</comment>
<reference evidence="2" key="1">
    <citation type="journal article" date="2020" name="New Phytol.">
        <title>Comparative genomics reveals dynamic genome evolution in host specialist ectomycorrhizal fungi.</title>
        <authorList>
            <person name="Lofgren L.A."/>
            <person name="Nguyen N.H."/>
            <person name="Vilgalys R."/>
            <person name="Ruytinx J."/>
            <person name="Liao H.L."/>
            <person name="Branco S."/>
            <person name="Kuo A."/>
            <person name="LaButti K."/>
            <person name="Lipzen A."/>
            <person name="Andreopoulos W."/>
            <person name="Pangilinan J."/>
            <person name="Riley R."/>
            <person name="Hundley H."/>
            <person name="Na H."/>
            <person name="Barry K."/>
            <person name="Grigoriev I.V."/>
            <person name="Stajich J.E."/>
            <person name="Kennedy P.G."/>
        </authorList>
    </citation>
    <scope>NUCLEOTIDE SEQUENCE</scope>
    <source>
        <strain evidence="2">MN1</strain>
    </source>
</reference>
<feature type="transmembrane region" description="Helical" evidence="1">
    <location>
        <begin position="186"/>
        <end position="202"/>
    </location>
</feature>
<feature type="transmembrane region" description="Helical" evidence="1">
    <location>
        <begin position="98"/>
        <end position="119"/>
    </location>
</feature>
<evidence type="ECO:0000313" key="2">
    <source>
        <dbReference type="EMBL" id="KAG1791969.1"/>
    </source>
</evidence>
<sequence>MQTEYSADDIEAATSLQFFAWRFLLVSHWNTMKGLYIVTRYLPFLLLATNLYLSFIPNETPGKCRVLDNICLGFGILSVICSEGISFLPKMIFRPQNIILLAAVLSTYLLVVDASARLLPEHPSALPSPPLLPQHMRLARSRASQGATRVRPVSDSSYRLFYFPYSNWNWRTNQGPLYVVLVKHNIFYYTCGFLFSVANIFTSLLLHYSYHAILDDFQFVILATLATRMHRRLWQMKPQTYSSDALMPIPMSEMSPVEHTA</sequence>
<evidence type="ECO:0000313" key="3">
    <source>
        <dbReference type="Proteomes" id="UP000807769"/>
    </source>
</evidence>
<gene>
    <name evidence="2" type="ORF">BJ212DRAFT_1307428</name>
</gene>
<dbReference type="RefSeq" id="XP_041184893.1">
    <property type="nucleotide sequence ID" value="XM_041333851.1"/>
</dbReference>
<protein>
    <submittedName>
        <fullName evidence="2">Uncharacterized protein</fullName>
    </submittedName>
</protein>